<dbReference type="HOGENOM" id="CLU_1669928_0_0_1"/>
<dbReference type="GeneID" id="9096495"/>
<reference evidence="2 3" key="1">
    <citation type="journal article" date="2011" name="PLoS Genet.">
        <title>Comparative genomic analysis of human fungal pathogens causing paracoccidioidomycosis.</title>
        <authorList>
            <person name="Desjardins C.A."/>
            <person name="Champion M.D."/>
            <person name="Holder J.W."/>
            <person name="Muszewska A."/>
            <person name="Goldberg J."/>
            <person name="Bailao A.M."/>
            <person name="Brigido M.M."/>
            <person name="Ferreira M.E."/>
            <person name="Garcia A.M."/>
            <person name="Grynberg M."/>
            <person name="Gujja S."/>
            <person name="Heiman D.I."/>
            <person name="Henn M.R."/>
            <person name="Kodira C.D."/>
            <person name="Leon-Narvaez H."/>
            <person name="Longo L.V."/>
            <person name="Ma L.J."/>
            <person name="Malavazi I."/>
            <person name="Matsuo A.L."/>
            <person name="Morais F.V."/>
            <person name="Pereira M."/>
            <person name="Rodriguez-Brito S."/>
            <person name="Sakthikumar S."/>
            <person name="Salem-Izacc S.M."/>
            <person name="Sykes S.M."/>
            <person name="Teixeira M.M."/>
            <person name="Vallejo M.C."/>
            <person name="Walter M.E."/>
            <person name="Yandava C."/>
            <person name="Young S."/>
            <person name="Zeng Q."/>
            <person name="Zucker J."/>
            <person name="Felipe M.S."/>
            <person name="Goldman G.H."/>
            <person name="Haas B.J."/>
            <person name="McEwen J.G."/>
            <person name="Nino-Vega G."/>
            <person name="Puccia R."/>
            <person name="San-Blas G."/>
            <person name="Soares C.M."/>
            <person name="Birren B.W."/>
            <person name="Cuomo C.A."/>
        </authorList>
    </citation>
    <scope>NUCLEOTIDE SEQUENCE [LARGE SCALE GENOMIC DNA]</scope>
    <source>
        <strain evidence="3">ATCC MYA-826 / Pb01</strain>
    </source>
</reference>
<keyword evidence="1" id="KW-1133">Transmembrane helix</keyword>
<dbReference type="EMBL" id="KN294003">
    <property type="protein sequence ID" value="EEH33711.2"/>
    <property type="molecule type" value="Genomic_DNA"/>
</dbReference>
<feature type="transmembrane region" description="Helical" evidence="1">
    <location>
        <begin position="116"/>
        <end position="137"/>
    </location>
</feature>
<name>C1H2D1_PARBA</name>
<organism evidence="2 3">
    <name type="scientific">Paracoccidioides lutzii (strain ATCC MYA-826 / Pb01)</name>
    <name type="common">Paracoccidioides brasiliensis</name>
    <dbReference type="NCBI Taxonomy" id="502779"/>
    <lineage>
        <taxon>Eukaryota</taxon>
        <taxon>Fungi</taxon>
        <taxon>Dikarya</taxon>
        <taxon>Ascomycota</taxon>
        <taxon>Pezizomycotina</taxon>
        <taxon>Eurotiomycetes</taxon>
        <taxon>Eurotiomycetidae</taxon>
        <taxon>Onygenales</taxon>
        <taxon>Ajellomycetaceae</taxon>
        <taxon>Paracoccidioides</taxon>
    </lineage>
</organism>
<keyword evidence="1" id="KW-0812">Transmembrane</keyword>
<dbReference type="RefSeq" id="XP_002793231.2">
    <property type="nucleotide sequence ID" value="XM_002793185.2"/>
</dbReference>
<sequence length="158" mass="17583">MPPNLLLSVSLFRVYYPSWPRIGCPILGAIYSFTILVAVIAIANHFVLDAFAEAVVCGLGWRGNPIPVNLFPLEDYLFYLLKTHKPEQGPLYPYVHSPLVCEDADENYAGMPCVDVFSVINAFFGFPIGFIFLDLVYGDSPGLWSLVFVYSLSVQPVL</sequence>
<dbReference type="Proteomes" id="UP000002059">
    <property type="component" value="Partially assembled WGS sequence"/>
</dbReference>
<dbReference type="AlphaFoldDB" id="C1H2D1"/>
<keyword evidence="3" id="KW-1185">Reference proteome</keyword>
<dbReference type="KEGG" id="pbl:PAAG_04760"/>
<dbReference type="OrthoDB" id="2566866at2759"/>
<dbReference type="eggNOG" id="ENOG502QTNB">
    <property type="taxonomic scope" value="Eukaryota"/>
</dbReference>
<gene>
    <name evidence="2" type="ORF">PAAG_04760</name>
</gene>
<protein>
    <submittedName>
        <fullName evidence="2">Integral membrane protein</fullName>
    </submittedName>
</protein>
<keyword evidence="1" id="KW-0472">Membrane</keyword>
<feature type="transmembrane region" description="Helical" evidence="1">
    <location>
        <begin position="20"/>
        <end position="43"/>
    </location>
</feature>
<evidence type="ECO:0000313" key="2">
    <source>
        <dbReference type="EMBL" id="EEH33711.2"/>
    </source>
</evidence>
<evidence type="ECO:0000256" key="1">
    <source>
        <dbReference type="SAM" id="Phobius"/>
    </source>
</evidence>
<accession>C1H2D1</accession>
<proteinExistence type="predicted"/>
<evidence type="ECO:0000313" key="3">
    <source>
        <dbReference type="Proteomes" id="UP000002059"/>
    </source>
</evidence>
<dbReference type="VEuPathDB" id="FungiDB:PAAG_04760"/>